<organism>
    <name type="scientific">Serpula lacrymans var. lacrymans (strain S7.9)</name>
    <name type="common">Dry rot fungus</name>
    <dbReference type="NCBI Taxonomy" id="578457"/>
    <lineage>
        <taxon>Eukaryota</taxon>
        <taxon>Fungi</taxon>
        <taxon>Dikarya</taxon>
        <taxon>Basidiomycota</taxon>
        <taxon>Agaricomycotina</taxon>
        <taxon>Agaricomycetes</taxon>
        <taxon>Agaricomycetidae</taxon>
        <taxon>Boletales</taxon>
        <taxon>Coniophorineae</taxon>
        <taxon>Serpulaceae</taxon>
        <taxon>Serpula</taxon>
    </lineage>
</organism>
<dbReference type="Proteomes" id="UP000008064">
    <property type="component" value="Unassembled WGS sequence"/>
</dbReference>
<accession>F8NQN9</accession>
<name>F8NQN9_SERL9</name>
<dbReference type="RefSeq" id="XP_007316288.1">
    <property type="nucleotide sequence ID" value="XM_007316226.1"/>
</dbReference>
<evidence type="ECO:0000313" key="2">
    <source>
        <dbReference type="EMBL" id="EGO26115.1"/>
    </source>
</evidence>
<evidence type="ECO:0000256" key="1">
    <source>
        <dbReference type="SAM" id="MobiDB-lite"/>
    </source>
</evidence>
<dbReference type="GeneID" id="18814615"/>
<dbReference type="EMBL" id="GL945432">
    <property type="protein sequence ID" value="EGO26115.1"/>
    <property type="molecule type" value="Genomic_DNA"/>
</dbReference>
<dbReference type="OrthoDB" id="2913041at2759"/>
<proteinExistence type="predicted"/>
<dbReference type="AlphaFoldDB" id="F8NQN9"/>
<dbReference type="HOGENOM" id="CLU_063729_0_0_1"/>
<reference evidence="2" key="1">
    <citation type="submission" date="2011-04" db="EMBL/GenBank/DDBJ databases">
        <title>Evolution of plant cell wall degrading machinery underlies the functional diversity of forest fungi.</title>
        <authorList>
            <consortium name="US DOE Joint Genome Institute (JGI-PGF)"/>
            <person name="Eastwood D.C."/>
            <person name="Floudas D."/>
            <person name="Binder M."/>
            <person name="Majcherczyk A."/>
            <person name="Schneider P."/>
            <person name="Aerts A."/>
            <person name="Asiegbu F.O."/>
            <person name="Baker S.E."/>
            <person name="Barry K."/>
            <person name="Bendiksby M."/>
            <person name="Blumentritt M."/>
            <person name="Coutinho P.M."/>
            <person name="Cullen D."/>
            <person name="Cullen D."/>
            <person name="Gathman A."/>
            <person name="Goodell B."/>
            <person name="Henrissat B."/>
            <person name="Ihrmark K."/>
            <person name="Kauserud H."/>
            <person name="Kohler A."/>
            <person name="LaButti K."/>
            <person name="Lapidus A."/>
            <person name="Lavin J.L."/>
            <person name="Lee Y.-H."/>
            <person name="Lindquist E."/>
            <person name="Lilly W."/>
            <person name="Lucas S."/>
            <person name="Morin E."/>
            <person name="Murat C."/>
            <person name="Oguiza J.A."/>
            <person name="Park J."/>
            <person name="Pisabarro A.G."/>
            <person name="Riley R."/>
            <person name="Rosling A."/>
            <person name="Salamov A."/>
            <person name="Schmidt O."/>
            <person name="Schmutz J."/>
            <person name="Skrede I."/>
            <person name="Stenlid J."/>
            <person name="Wiebenga A."/>
            <person name="Xie X."/>
            <person name="Kues U."/>
            <person name="Hibbett D.S."/>
            <person name="Hoffmeister D."/>
            <person name="Hogberg N."/>
            <person name="Martin F."/>
            <person name="Grigoriev I.V."/>
            <person name="Watkinson S.C."/>
        </authorList>
    </citation>
    <scope>NUCLEOTIDE SEQUENCE</scope>
    <source>
        <strain evidence="2">S7.9</strain>
    </source>
</reference>
<protein>
    <submittedName>
        <fullName evidence="2">Uncharacterized protein</fullName>
    </submittedName>
</protein>
<dbReference type="KEGG" id="sla:SERLADRAFT_435956"/>
<feature type="compositionally biased region" description="Low complexity" evidence="1">
    <location>
        <begin position="7"/>
        <end position="20"/>
    </location>
</feature>
<gene>
    <name evidence="2" type="ORF">SERLADRAFT_435956</name>
</gene>
<feature type="region of interest" description="Disordered" evidence="1">
    <location>
        <begin position="1"/>
        <end position="23"/>
    </location>
</feature>
<sequence length="288" mass="32279">MESQITNHSPHPSSSPSNSSKCPRSLRERCAVNLQVKTSFEPLDLAISRMRLRSRNIHQLPGWSTAPQKSALKERNYMQDYDSFSWEVEVTGDTAILSMNESIELDPVSKRCLQEIIPGLFVAFVDSDEELSDLRANSGHNFTHIIQIAQTQEPLSGPKRETSRHAEDIEILRLFLPLHPQNKGQVKLQLSQLLAARDFLAIVMPYSKVAVIPYACQTPSDVRFLVAVPSGLPAEAMSMVVSYLTYTSGENAETVVLYMEEEDECSTVWRGNLSSEKLRLINFVASLP</sequence>